<organism evidence="2 3">
    <name type="scientific">Tenacibaculum platacis</name>
    <dbReference type="NCBI Taxonomy" id="3137852"/>
    <lineage>
        <taxon>Bacteria</taxon>
        <taxon>Pseudomonadati</taxon>
        <taxon>Bacteroidota</taxon>
        <taxon>Flavobacteriia</taxon>
        <taxon>Flavobacteriales</taxon>
        <taxon>Flavobacteriaceae</taxon>
        <taxon>Tenacibaculum</taxon>
    </lineage>
</organism>
<accession>A0ABM9NRX5</accession>
<protein>
    <submittedName>
        <fullName evidence="2">Uncharacterized protein</fullName>
    </submittedName>
</protein>
<dbReference type="EMBL" id="CAXIXY010000003">
    <property type="protein sequence ID" value="CAL2076692.1"/>
    <property type="molecule type" value="Genomic_DNA"/>
</dbReference>
<feature type="signal peptide" evidence="1">
    <location>
        <begin position="1"/>
        <end position="23"/>
    </location>
</feature>
<name>A0ABM9NRX5_9FLAO</name>
<comment type="caution">
    <text evidence="2">The sequence shown here is derived from an EMBL/GenBank/DDBJ whole genome shotgun (WGS) entry which is preliminary data.</text>
</comment>
<reference evidence="2 3" key="1">
    <citation type="submission" date="2024-05" db="EMBL/GenBank/DDBJ databases">
        <authorList>
            <person name="Duchaud E."/>
        </authorList>
    </citation>
    <scope>NUCLEOTIDE SEQUENCE [LARGE SCALE GENOMIC DNA]</scope>
    <source>
        <strain evidence="2">Ena-SAMPLE-TAB-13-05-2024-13:56:06:370-140302</strain>
    </source>
</reference>
<sequence>MNTKTYLFSYLLISFFSISLVSAQQLAEKTSTKNKPVLFKTYNIDNSFNLNQFVFSFLEKEGGFNRCELKKLKEQSTTFNTVDNEDKRALAKRVGSSTRGVTRIYLDNSEILGIGINRLYLLDNMRLKEFSLISVSNPSYDRQIYLFTKSEK</sequence>
<evidence type="ECO:0000313" key="3">
    <source>
        <dbReference type="Proteomes" id="UP001497416"/>
    </source>
</evidence>
<feature type="chain" id="PRO_5045194714" evidence="1">
    <location>
        <begin position="24"/>
        <end position="152"/>
    </location>
</feature>
<proteinExistence type="predicted"/>
<evidence type="ECO:0000313" key="2">
    <source>
        <dbReference type="EMBL" id="CAL2076692.1"/>
    </source>
</evidence>
<dbReference type="RefSeq" id="WP_348709971.1">
    <property type="nucleotide sequence ID" value="NZ_CAXIXY010000003.1"/>
</dbReference>
<dbReference type="Proteomes" id="UP001497416">
    <property type="component" value="Unassembled WGS sequence"/>
</dbReference>
<keyword evidence="3" id="KW-1185">Reference proteome</keyword>
<keyword evidence="1" id="KW-0732">Signal</keyword>
<evidence type="ECO:0000256" key="1">
    <source>
        <dbReference type="SAM" id="SignalP"/>
    </source>
</evidence>
<gene>
    <name evidence="2" type="ORF">T190607A01A_10402</name>
</gene>